<dbReference type="Proteomes" id="UP000799437">
    <property type="component" value="Unassembled WGS sequence"/>
</dbReference>
<gene>
    <name evidence="2" type="ORF">EJ05DRAFT_245093</name>
</gene>
<proteinExistence type="predicted"/>
<reference evidence="2" key="1">
    <citation type="journal article" date="2020" name="Stud. Mycol.">
        <title>101 Dothideomycetes genomes: a test case for predicting lifestyles and emergence of pathogens.</title>
        <authorList>
            <person name="Haridas S."/>
            <person name="Albert R."/>
            <person name="Binder M."/>
            <person name="Bloem J."/>
            <person name="Labutti K."/>
            <person name="Salamov A."/>
            <person name="Andreopoulos B."/>
            <person name="Baker S."/>
            <person name="Barry K."/>
            <person name="Bills G."/>
            <person name="Bluhm B."/>
            <person name="Cannon C."/>
            <person name="Castanera R."/>
            <person name="Culley D."/>
            <person name="Daum C."/>
            <person name="Ezra D."/>
            <person name="Gonzalez J."/>
            <person name="Henrissat B."/>
            <person name="Kuo A."/>
            <person name="Liang C."/>
            <person name="Lipzen A."/>
            <person name="Lutzoni F."/>
            <person name="Magnuson J."/>
            <person name="Mondo S."/>
            <person name="Nolan M."/>
            <person name="Ohm R."/>
            <person name="Pangilinan J."/>
            <person name="Park H.-J."/>
            <person name="Ramirez L."/>
            <person name="Alfaro M."/>
            <person name="Sun H."/>
            <person name="Tritt A."/>
            <person name="Yoshinaga Y."/>
            <person name="Zwiers L.-H."/>
            <person name="Turgeon B."/>
            <person name="Goodwin S."/>
            <person name="Spatafora J."/>
            <person name="Crous P."/>
            <person name="Grigoriev I."/>
        </authorList>
    </citation>
    <scope>NUCLEOTIDE SEQUENCE</scope>
    <source>
        <strain evidence="2">CBS 121739</strain>
    </source>
</reference>
<evidence type="ECO:0000256" key="1">
    <source>
        <dbReference type="SAM" id="MobiDB-lite"/>
    </source>
</evidence>
<protein>
    <submittedName>
        <fullName evidence="2">Uncharacterized protein</fullName>
    </submittedName>
</protein>
<sequence>MSSYTTNEPLTSGNRTDIRGVTTYHAGQSSGVQLIDSDTYSIGPCAFNDANFEQAWKRNSSFYNTNQSYESDWTLEPTSVPSIALRPPSPRKANTVTARSYEGTYAAQVPPNDTNTQVPGDLSTTTASGNPMKLRRHSMIVHPGSSEPAWRYSTYRCCLA</sequence>
<keyword evidence="3" id="KW-1185">Reference proteome</keyword>
<accession>A0A6A6WDH2</accession>
<name>A0A6A6WDH2_9PEZI</name>
<dbReference type="RefSeq" id="XP_033603329.1">
    <property type="nucleotide sequence ID" value="XM_033740100.1"/>
</dbReference>
<dbReference type="EMBL" id="ML996567">
    <property type="protein sequence ID" value="KAF2760878.1"/>
    <property type="molecule type" value="Genomic_DNA"/>
</dbReference>
<feature type="compositionally biased region" description="Polar residues" evidence="1">
    <location>
        <begin position="111"/>
        <end position="129"/>
    </location>
</feature>
<evidence type="ECO:0000313" key="3">
    <source>
        <dbReference type="Proteomes" id="UP000799437"/>
    </source>
</evidence>
<feature type="region of interest" description="Disordered" evidence="1">
    <location>
        <begin position="106"/>
        <end position="130"/>
    </location>
</feature>
<dbReference type="GeneID" id="54481154"/>
<organism evidence="2 3">
    <name type="scientific">Pseudovirgaria hyperparasitica</name>
    <dbReference type="NCBI Taxonomy" id="470096"/>
    <lineage>
        <taxon>Eukaryota</taxon>
        <taxon>Fungi</taxon>
        <taxon>Dikarya</taxon>
        <taxon>Ascomycota</taxon>
        <taxon>Pezizomycotina</taxon>
        <taxon>Dothideomycetes</taxon>
        <taxon>Dothideomycetes incertae sedis</taxon>
        <taxon>Acrospermales</taxon>
        <taxon>Acrospermaceae</taxon>
        <taxon>Pseudovirgaria</taxon>
    </lineage>
</organism>
<dbReference type="AlphaFoldDB" id="A0A6A6WDH2"/>
<evidence type="ECO:0000313" key="2">
    <source>
        <dbReference type="EMBL" id="KAF2760878.1"/>
    </source>
</evidence>